<dbReference type="OrthoDB" id="291792at2759"/>
<keyword evidence="3" id="KW-1185">Reference proteome</keyword>
<sequence>MLPLVVPGASSTSWGSVVAAAAGAGGRALAAGCGGHLLFRFVVHHLVPLLLRRLRRRRRRRQQPRPPLGPASARADTDGAGECEESESERAKKNAKVGGEEAEEEEEERDGPVTPLPPADNVDEAGGDGQVKPERCGTWWWLWDGSQNRESLRLGAFLASMTGGFRVVEFALQRLRGTDDGWNSFLAGTIAGLSIAFDTKERQKAVSLYVFFNSFLARPDPNRGLAQLRPGPAGGGRWTAAQHGIWCLLCGVMMYCFFCEGELLDSFVYRFLYSCTSPHDQYAMSYVRKYALGMADEDPEAKAQERRDYASGKLRSVPPPVIVKRREHFARMRAMSAATTSTTCSPPTRSAERAE</sequence>
<feature type="compositionally biased region" description="Acidic residues" evidence="1">
    <location>
        <begin position="100"/>
        <end position="109"/>
    </location>
</feature>
<gene>
    <name evidence="2" type="ORF">ACA1_146590</name>
</gene>
<evidence type="ECO:0000256" key="1">
    <source>
        <dbReference type="SAM" id="MobiDB-lite"/>
    </source>
</evidence>
<evidence type="ECO:0000313" key="3">
    <source>
        <dbReference type="Proteomes" id="UP000011083"/>
    </source>
</evidence>
<evidence type="ECO:0000313" key="2">
    <source>
        <dbReference type="EMBL" id="ELR16525.1"/>
    </source>
</evidence>
<dbReference type="EMBL" id="KB007987">
    <property type="protein sequence ID" value="ELR16525.1"/>
    <property type="molecule type" value="Genomic_DNA"/>
</dbReference>
<organism evidence="2 3">
    <name type="scientific">Acanthamoeba castellanii (strain ATCC 30010 / Neff)</name>
    <dbReference type="NCBI Taxonomy" id="1257118"/>
    <lineage>
        <taxon>Eukaryota</taxon>
        <taxon>Amoebozoa</taxon>
        <taxon>Discosea</taxon>
        <taxon>Longamoebia</taxon>
        <taxon>Centramoebida</taxon>
        <taxon>Acanthamoebidae</taxon>
        <taxon>Acanthamoeba</taxon>
    </lineage>
</organism>
<dbReference type="AlphaFoldDB" id="L8GU33"/>
<dbReference type="GeneID" id="14917218"/>
<dbReference type="RefSeq" id="XP_004338538.1">
    <property type="nucleotide sequence ID" value="XM_004338490.1"/>
</dbReference>
<feature type="region of interest" description="Disordered" evidence="1">
    <location>
        <begin position="58"/>
        <end position="132"/>
    </location>
</feature>
<protein>
    <submittedName>
        <fullName evidence="2">Uncharacterized protein</fullName>
    </submittedName>
</protein>
<feature type="compositionally biased region" description="Low complexity" evidence="1">
    <location>
        <begin position="333"/>
        <end position="349"/>
    </location>
</feature>
<reference evidence="2 3" key="1">
    <citation type="journal article" date="2013" name="Genome Biol.">
        <title>Genome of Acanthamoeba castellanii highlights extensive lateral gene transfer and early evolution of tyrosine kinase signaling.</title>
        <authorList>
            <person name="Clarke M."/>
            <person name="Lohan A.J."/>
            <person name="Liu B."/>
            <person name="Lagkouvardos I."/>
            <person name="Roy S."/>
            <person name="Zafar N."/>
            <person name="Bertelli C."/>
            <person name="Schilde C."/>
            <person name="Kianianmomeni A."/>
            <person name="Burglin T.R."/>
            <person name="Frech C."/>
            <person name="Turcotte B."/>
            <person name="Kopec K.O."/>
            <person name="Synnott J.M."/>
            <person name="Choo C."/>
            <person name="Paponov I."/>
            <person name="Finkler A."/>
            <person name="Soon Heng Tan C."/>
            <person name="Hutchins A.P."/>
            <person name="Weinmeier T."/>
            <person name="Rattei T."/>
            <person name="Chu J.S."/>
            <person name="Gimenez G."/>
            <person name="Irimia M."/>
            <person name="Rigden D.J."/>
            <person name="Fitzpatrick D.A."/>
            <person name="Lorenzo-Morales J."/>
            <person name="Bateman A."/>
            <person name="Chiu C.H."/>
            <person name="Tang P."/>
            <person name="Hegemann P."/>
            <person name="Fromm H."/>
            <person name="Raoult D."/>
            <person name="Greub G."/>
            <person name="Miranda-Saavedra D."/>
            <person name="Chen N."/>
            <person name="Nash P."/>
            <person name="Ginger M.L."/>
            <person name="Horn M."/>
            <person name="Schaap P."/>
            <person name="Caler L."/>
            <person name="Loftus B."/>
        </authorList>
    </citation>
    <scope>NUCLEOTIDE SEQUENCE [LARGE SCALE GENOMIC DNA]</scope>
    <source>
        <strain evidence="2 3">Neff</strain>
    </source>
</reference>
<proteinExistence type="predicted"/>
<dbReference type="VEuPathDB" id="AmoebaDB:ACA1_146590"/>
<dbReference type="Pfam" id="PF02466">
    <property type="entry name" value="Tim17"/>
    <property type="match status" value="1"/>
</dbReference>
<dbReference type="KEGG" id="acan:ACA1_146590"/>
<dbReference type="Proteomes" id="UP000011083">
    <property type="component" value="Unassembled WGS sequence"/>
</dbReference>
<accession>L8GU33</accession>
<name>L8GU33_ACACF</name>
<feature type="region of interest" description="Disordered" evidence="1">
    <location>
        <begin position="333"/>
        <end position="355"/>
    </location>
</feature>